<evidence type="ECO:0000256" key="1">
    <source>
        <dbReference type="ARBA" id="ARBA00006484"/>
    </source>
</evidence>
<dbReference type="PRINTS" id="PR00081">
    <property type="entry name" value="GDHRDH"/>
</dbReference>
<dbReference type="GO" id="GO:0016616">
    <property type="term" value="F:oxidoreductase activity, acting on the CH-OH group of donors, NAD or NADP as acceptor"/>
    <property type="evidence" value="ECO:0007669"/>
    <property type="project" value="TreeGrafter"/>
</dbReference>
<reference evidence="4" key="1">
    <citation type="submission" date="2023-03" db="EMBL/GenBank/DDBJ databases">
        <title>Chromosome-level genomes of two armyworms, Mythimna separata and Mythimna loreyi, provide insights into the biosynthesis and reception of sex pheromones.</title>
        <authorList>
            <person name="Zhao H."/>
        </authorList>
    </citation>
    <scope>NUCLEOTIDE SEQUENCE</scope>
    <source>
        <strain evidence="4">BeijingLab</strain>
        <tissue evidence="4">Pupa</tissue>
    </source>
</reference>
<accession>A0AAD8DTV7</accession>
<dbReference type="EMBL" id="JARGEI010000012">
    <property type="protein sequence ID" value="KAJ8722878.1"/>
    <property type="molecule type" value="Genomic_DNA"/>
</dbReference>
<dbReference type="PRINTS" id="PR00080">
    <property type="entry name" value="SDRFAMILY"/>
</dbReference>
<name>A0AAD8DTV7_MYTSE</name>
<comment type="caution">
    <text evidence="4">The sequence shown here is derived from an EMBL/GenBank/DDBJ whole genome shotgun (WGS) entry which is preliminary data.</text>
</comment>
<dbReference type="GO" id="GO:0005737">
    <property type="term" value="C:cytoplasm"/>
    <property type="evidence" value="ECO:0007669"/>
    <property type="project" value="TreeGrafter"/>
</dbReference>
<dbReference type="InterPro" id="IPR020904">
    <property type="entry name" value="Sc_DH/Rdtase_CS"/>
</dbReference>
<protein>
    <recommendedName>
        <fullName evidence="6">Alcohol dehydrogenase</fullName>
    </recommendedName>
</protein>
<dbReference type="SUPFAM" id="SSF51735">
    <property type="entry name" value="NAD(P)-binding Rossmann-fold domains"/>
    <property type="match status" value="1"/>
</dbReference>
<proteinExistence type="inferred from homology"/>
<comment type="similarity">
    <text evidence="1 3">Belongs to the short-chain dehydrogenases/reductases (SDR) family.</text>
</comment>
<dbReference type="InterPro" id="IPR036291">
    <property type="entry name" value="NAD(P)-bd_dom_sf"/>
</dbReference>
<keyword evidence="2" id="KW-0560">Oxidoreductase</keyword>
<evidence type="ECO:0000313" key="5">
    <source>
        <dbReference type="Proteomes" id="UP001231518"/>
    </source>
</evidence>
<dbReference type="InterPro" id="IPR002347">
    <property type="entry name" value="SDR_fam"/>
</dbReference>
<dbReference type="PROSITE" id="PS00061">
    <property type="entry name" value="ADH_SHORT"/>
    <property type="match status" value="1"/>
</dbReference>
<evidence type="ECO:0000313" key="4">
    <source>
        <dbReference type="EMBL" id="KAJ8722878.1"/>
    </source>
</evidence>
<evidence type="ECO:0008006" key="6">
    <source>
        <dbReference type="Google" id="ProtNLM"/>
    </source>
</evidence>
<dbReference type="Pfam" id="PF00106">
    <property type="entry name" value="adh_short"/>
    <property type="match status" value="1"/>
</dbReference>
<dbReference type="PANTHER" id="PTHR44229">
    <property type="entry name" value="15-HYDROXYPROSTAGLANDIN DEHYDROGENASE [NAD(+)]"/>
    <property type="match status" value="1"/>
</dbReference>
<dbReference type="Proteomes" id="UP001231518">
    <property type="component" value="Chromosome 15"/>
</dbReference>
<evidence type="ECO:0000256" key="2">
    <source>
        <dbReference type="ARBA" id="ARBA00023002"/>
    </source>
</evidence>
<organism evidence="4 5">
    <name type="scientific">Mythimna separata</name>
    <name type="common">Oriental armyworm</name>
    <name type="synonym">Pseudaletia separata</name>
    <dbReference type="NCBI Taxonomy" id="271217"/>
    <lineage>
        <taxon>Eukaryota</taxon>
        <taxon>Metazoa</taxon>
        <taxon>Ecdysozoa</taxon>
        <taxon>Arthropoda</taxon>
        <taxon>Hexapoda</taxon>
        <taxon>Insecta</taxon>
        <taxon>Pterygota</taxon>
        <taxon>Neoptera</taxon>
        <taxon>Endopterygota</taxon>
        <taxon>Lepidoptera</taxon>
        <taxon>Glossata</taxon>
        <taxon>Ditrysia</taxon>
        <taxon>Noctuoidea</taxon>
        <taxon>Noctuidae</taxon>
        <taxon>Noctuinae</taxon>
        <taxon>Hadenini</taxon>
        <taxon>Mythimna</taxon>
    </lineage>
</organism>
<dbReference type="PANTHER" id="PTHR44229:SF8">
    <property type="entry name" value="ALCOHOL DEHYDROGENASE-RELATED"/>
    <property type="match status" value="1"/>
</dbReference>
<sequence>MAATMVRRVLCVEDKVFLVTGGAAGVGAGIVRALLRENARHVAFLDVADREGSALETELLNMFGALRAKFIKCDISDEAQLAAAYKQVLDKYRRLDGVINNAAVLSADERTVKKMVDINFTATVTSTMKALDIMGVNKGGGGGTIVNISSLLALNLGTHLPVYAATKTAVLQFSIAMGAEKAYSESKVRVITVCLGPTDTAILHRNNLGNFDKDSAGPIESRVPVRQRVESAVSGILTVLDKGKSGSTWIVKNDQEAYDYTNKLNQAFEVLAQT</sequence>
<dbReference type="AlphaFoldDB" id="A0AAD8DTV7"/>
<keyword evidence="5" id="KW-1185">Reference proteome</keyword>
<dbReference type="Gene3D" id="3.40.50.720">
    <property type="entry name" value="NAD(P)-binding Rossmann-like Domain"/>
    <property type="match status" value="1"/>
</dbReference>
<gene>
    <name evidence="4" type="ORF">PYW07_004058</name>
</gene>
<evidence type="ECO:0000256" key="3">
    <source>
        <dbReference type="RuleBase" id="RU000363"/>
    </source>
</evidence>